<feature type="region of interest" description="Disordered" evidence="1">
    <location>
        <begin position="501"/>
        <end position="526"/>
    </location>
</feature>
<evidence type="ECO:0000313" key="3">
    <source>
        <dbReference type="EMBL" id="KAK0435156.1"/>
    </source>
</evidence>
<keyword evidence="2" id="KW-1133">Transmembrane helix</keyword>
<name>A0AA39J2Y6_9AGAR</name>
<feature type="transmembrane region" description="Helical" evidence="2">
    <location>
        <begin position="287"/>
        <end position="310"/>
    </location>
</feature>
<organism evidence="3 4">
    <name type="scientific">Armillaria borealis</name>
    <dbReference type="NCBI Taxonomy" id="47425"/>
    <lineage>
        <taxon>Eukaryota</taxon>
        <taxon>Fungi</taxon>
        <taxon>Dikarya</taxon>
        <taxon>Basidiomycota</taxon>
        <taxon>Agaricomycotina</taxon>
        <taxon>Agaricomycetes</taxon>
        <taxon>Agaricomycetidae</taxon>
        <taxon>Agaricales</taxon>
        <taxon>Marasmiineae</taxon>
        <taxon>Physalacriaceae</taxon>
        <taxon>Armillaria</taxon>
    </lineage>
</organism>
<evidence type="ECO:0000256" key="1">
    <source>
        <dbReference type="SAM" id="MobiDB-lite"/>
    </source>
</evidence>
<dbReference type="Proteomes" id="UP001175226">
    <property type="component" value="Unassembled WGS sequence"/>
</dbReference>
<reference evidence="3" key="1">
    <citation type="submission" date="2023-06" db="EMBL/GenBank/DDBJ databases">
        <authorList>
            <consortium name="Lawrence Berkeley National Laboratory"/>
            <person name="Ahrendt S."/>
            <person name="Sahu N."/>
            <person name="Indic B."/>
            <person name="Wong-Bajracharya J."/>
            <person name="Merenyi Z."/>
            <person name="Ke H.-M."/>
            <person name="Monk M."/>
            <person name="Kocsube S."/>
            <person name="Drula E."/>
            <person name="Lipzen A."/>
            <person name="Balint B."/>
            <person name="Henrissat B."/>
            <person name="Andreopoulos B."/>
            <person name="Martin F.M."/>
            <person name="Harder C.B."/>
            <person name="Rigling D."/>
            <person name="Ford K.L."/>
            <person name="Foster G.D."/>
            <person name="Pangilinan J."/>
            <person name="Papanicolaou A."/>
            <person name="Barry K."/>
            <person name="LaButti K."/>
            <person name="Viragh M."/>
            <person name="Koriabine M."/>
            <person name="Yan M."/>
            <person name="Riley R."/>
            <person name="Champramary S."/>
            <person name="Plett K.L."/>
            <person name="Tsai I.J."/>
            <person name="Slot J."/>
            <person name="Sipos G."/>
            <person name="Plett J."/>
            <person name="Nagy L.G."/>
            <person name="Grigoriev I.V."/>
        </authorList>
    </citation>
    <scope>NUCLEOTIDE SEQUENCE</scope>
    <source>
        <strain evidence="3">FPL87.14</strain>
    </source>
</reference>
<evidence type="ECO:0000256" key="2">
    <source>
        <dbReference type="SAM" id="Phobius"/>
    </source>
</evidence>
<feature type="region of interest" description="Disordered" evidence="1">
    <location>
        <begin position="455"/>
        <end position="478"/>
    </location>
</feature>
<evidence type="ECO:0000313" key="4">
    <source>
        <dbReference type="Proteomes" id="UP001175226"/>
    </source>
</evidence>
<dbReference type="AlphaFoldDB" id="A0AA39J2Y6"/>
<sequence>MTSLVVEMFKLHTTIDDSSPLIIYSPAGYWAQGSMAEDPELTKFWRESYTYTWNAGASASFTFNGTGIKILGTTRSPNGSYTVNLDGQSNILDATAPDPMEYQADVVFNVTGLQQKQHTVTVTNADASVYIDCIHWWGTVGSGELQNRTSELNDDTDSKFLWHPADAWSNPPSNISQFRRRNWTLYISGRGISQLQLLSDAISVFGTSGPQNGNYTVRLDDIVSWPFSAKRATYETRVLLFQADNLGGGAHTLSLVNGDEGGLLEIDYALSYTDPLRSPPESSPNSGAAAAIAVASVAFITLSVVIWLLLRRNKTLWTRLQNGYMVQSQYDWHYPSARGINAVSTAGNDSVFVGTTNDIEARNVTLQGNHHHRPLMSETQLIPNIPNNIQPPPLGQRSLRPTRPADVRRPEPVRSSTILTASTLVAENGSNVSNSRAMKVMIQLTALRESSSAIQSRLSDSQTPLLTNPDKPSSLPAANDHIAVDRDDLFDEIDSLLNKFDLGGRPLSTDSQSPRYWQATRSTGHP</sequence>
<gene>
    <name evidence="3" type="ORF">EV421DRAFT_1908827</name>
</gene>
<comment type="caution">
    <text evidence="3">The sequence shown here is derived from an EMBL/GenBank/DDBJ whole genome shotgun (WGS) entry which is preliminary data.</text>
</comment>
<keyword evidence="2" id="KW-0472">Membrane</keyword>
<proteinExistence type="predicted"/>
<feature type="region of interest" description="Disordered" evidence="1">
    <location>
        <begin position="390"/>
        <end position="413"/>
    </location>
</feature>
<feature type="compositionally biased region" description="Basic and acidic residues" evidence="1">
    <location>
        <begin position="403"/>
        <end position="412"/>
    </location>
</feature>
<protein>
    <submittedName>
        <fullName evidence="3">Uncharacterized protein</fullName>
    </submittedName>
</protein>
<feature type="compositionally biased region" description="Polar residues" evidence="1">
    <location>
        <begin position="508"/>
        <end position="526"/>
    </location>
</feature>
<keyword evidence="4" id="KW-1185">Reference proteome</keyword>
<dbReference type="Gene3D" id="2.60.120.260">
    <property type="entry name" value="Galactose-binding domain-like"/>
    <property type="match status" value="2"/>
</dbReference>
<dbReference type="EMBL" id="JAUEPT010000065">
    <property type="protein sequence ID" value="KAK0435156.1"/>
    <property type="molecule type" value="Genomic_DNA"/>
</dbReference>
<accession>A0AA39J2Y6</accession>
<feature type="compositionally biased region" description="Polar residues" evidence="1">
    <location>
        <begin position="455"/>
        <end position="466"/>
    </location>
</feature>
<keyword evidence="2" id="KW-0812">Transmembrane</keyword>